<dbReference type="EC" id="6.1.1.7" evidence="2"/>
<evidence type="ECO:0000259" key="11">
    <source>
        <dbReference type="PROSITE" id="PS50860"/>
    </source>
</evidence>
<dbReference type="GO" id="GO:0006419">
    <property type="term" value="P:alanyl-tRNA aminoacylation"/>
    <property type="evidence" value="ECO:0007669"/>
    <property type="project" value="InterPro"/>
</dbReference>
<keyword evidence="8" id="KW-0648">Protein biosynthesis</keyword>
<dbReference type="InterPro" id="IPR050058">
    <property type="entry name" value="Ala-tRNA_ligase"/>
</dbReference>
<keyword evidence="7" id="KW-0694">RNA-binding</keyword>
<proteinExistence type="inferred from homology"/>
<feature type="compositionally biased region" description="Low complexity" evidence="10">
    <location>
        <begin position="1"/>
        <end position="19"/>
    </location>
</feature>
<dbReference type="InterPro" id="IPR018165">
    <property type="entry name" value="Ala-tRNA-synth_IIc_core"/>
</dbReference>
<protein>
    <recommendedName>
        <fullName evidence="2">alanine--tRNA ligase</fullName>
        <ecNumber evidence="2">6.1.1.7</ecNumber>
    </recommendedName>
</protein>
<dbReference type="InterPro" id="IPR045864">
    <property type="entry name" value="aa-tRNA-synth_II/BPL/LPL"/>
</dbReference>
<evidence type="ECO:0000256" key="3">
    <source>
        <dbReference type="ARBA" id="ARBA00022555"/>
    </source>
</evidence>
<name>A0A6G4TTY9_9ACTN</name>
<dbReference type="Gene3D" id="3.30.930.10">
    <property type="entry name" value="Bira Bifunctional Protein, Domain 2"/>
    <property type="match status" value="1"/>
</dbReference>
<evidence type="ECO:0000313" key="12">
    <source>
        <dbReference type="EMBL" id="NGN63273.1"/>
    </source>
</evidence>
<dbReference type="GO" id="GO:0004813">
    <property type="term" value="F:alanine-tRNA ligase activity"/>
    <property type="evidence" value="ECO:0007669"/>
    <property type="project" value="UniProtKB-EC"/>
</dbReference>
<feature type="domain" description="Alanyl-transfer RNA synthetases family profile" evidence="11">
    <location>
        <begin position="20"/>
        <end position="209"/>
    </location>
</feature>
<dbReference type="RefSeq" id="WP_240929389.1">
    <property type="nucleotide sequence ID" value="NZ_JAAKZV010000011.1"/>
</dbReference>
<evidence type="ECO:0000256" key="10">
    <source>
        <dbReference type="SAM" id="MobiDB-lite"/>
    </source>
</evidence>
<dbReference type="GO" id="GO:0002161">
    <property type="term" value="F:aminoacyl-tRNA deacylase activity"/>
    <property type="evidence" value="ECO:0007669"/>
    <property type="project" value="TreeGrafter"/>
</dbReference>
<dbReference type="InterPro" id="IPR018164">
    <property type="entry name" value="Ala-tRNA-synth_IIc_N"/>
</dbReference>
<dbReference type="GO" id="GO:0005829">
    <property type="term" value="C:cytosol"/>
    <property type="evidence" value="ECO:0007669"/>
    <property type="project" value="TreeGrafter"/>
</dbReference>
<dbReference type="Pfam" id="PF01411">
    <property type="entry name" value="tRNA-synt_2c"/>
    <property type="match status" value="1"/>
</dbReference>
<dbReference type="GO" id="GO:0005524">
    <property type="term" value="F:ATP binding"/>
    <property type="evidence" value="ECO:0007669"/>
    <property type="project" value="UniProtKB-KW"/>
</dbReference>
<evidence type="ECO:0000256" key="1">
    <source>
        <dbReference type="ARBA" id="ARBA00008226"/>
    </source>
</evidence>
<dbReference type="AlphaFoldDB" id="A0A6G4TTY9"/>
<comment type="similarity">
    <text evidence="1">Belongs to the class-II aminoacyl-tRNA synthetase family.</text>
</comment>
<evidence type="ECO:0000256" key="4">
    <source>
        <dbReference type="ARBA" id="ARBA00022598"/>
    </source>
</evidence>
<evidence type="ECO:0000256" key="5">
    <source>
        <dbReference type="ARBA" id="ARBA00022741"/>
    </source>
</evidence>
<evidence type="ECO:0000256" key="9">
    <source>
        <dbReference type="ARBA" id="ARBA00023146"/>
    </source>
</evidence>
<dbReference type="EMBL" id="JAAKZV010000011">
    <property type="protein sequence ID" value="NGN63273.1"/>
    <property type="molecule type" value="Genomic_DNA"/>
</dbReference>
<gene>
    <name evidence="12" type="ORF">G5C51_05045</name>
</gene>
<keyword evidence="3" id="KW-0820">tRNA-binding</keyword>
<reference evidence="12 13" key="1">
    <citation type="submission" date="2020-02" db="EMBL/GenBank/DDBJ databases">
        <title>Whole-genome analyses of novel actinobacteria.</title>
        <authorList>
            <person name="Sahin N."/>
        </authorList>
    </citation>
    <scope>NUCLEOTIDE SEQUENCE [LARGE SCALE GENOMIC DNA]</scope>
    <source>
        <strain evidence="12 13">A7024</strain>
    </source>
</reference>
<keyword evidence="13" id="KW-1185">Reference proteome</keyword>
<dbReference type="GO" id="GO:0000049">
    <property type="term" value="F:tRNA binding"/>
    <property type="evidence" value="ECO:0007669"/>
    <property type="project" value="UniProtKB-KW"/>
</dbReference>
<dbReference type="PANTHER" id="PTHR11777">
    <property type="entry name" value="ALANYL-TRNA SYNTHETASE"/>
    <property type="match status" value="1"/>
</dbReference>
<dbReference type="PROSITE" id="PS50860">
    <property type="entry name" value="AA_TRNA_LIGASE_II_ALA"/>
    <property type="match status" value="1"/>
</dbReference>
<dbReference type="SUPFAM" id="SSF55681">
    <property type="entry name" value="Class II aaRS and biotin synthetases"/>
    <property type="match status" value="1"/>
</dbReference>
<evidence type="ECO:0000256" key="7">
    <source>
        <dbReference type="ARBA" id="ARBA00022884"/>
    </source>
</evidence>
<dbReference type="PANTHER" id="PTHR11777:SF9">
    <property type="entry name" value="ALANINE--TRNA LIGASE, CYTOPLASMIC"/>
    <property type="match status" value="1"/>
</dbReference>
<feature type="region of interest" description="Disordered" evidence="10">
    <location>
        <begin position="1"/>
        <end position="22"/>
    </location>
</feature>
<organism evidence="12 13">
    <name type="scientific">Streptomyces coryli</name>
    <dbReference type="NCBI Taxonomy" id="1128680"/>
    <lineage>
        <taxon>Bacteria</taxon>
        <taxon>Bacillati</taxon>
        <taxon>Actinomycetota</taxon>
        <taxon>Actinomycetes</taxon>
        <taxon>Kitasatosporales</taxon>
        <taxon>Streptomycetaceae</taxon>
        <taxon>Streptomyces</taxon>
    </lineage>
</organism>
<evidence type="ECO:0000256" key="6">
    <source>
        <dbReference type="ARBA" id="ARBA00022840"/>
    </source>
</evidence>
<accession>A0A6G4TTY9</accession>
<sequence>MSSPTSPTGPVSPTNPVTPLTTEQTVDTFTRFFRERGHSLITGSTLLPPPGDPVLFTTSGMHPLTPYLEGRPHPLGRRLVNVQRCLRTTDLDEVGDSTHLTVFEMLGSWSLGDYGGPQSLRWGYELLHEGFGIPRERLHVTVFGGDERLGVSDVDTDSLHTWQDLGLPVELTHGDENWWSNGPTGPCGPDSEIFVWTGTGTGPDTTPQG</sequence>
<dbReference type="FunFam" id="3.30.930.10:FF:000180">
    <property type="entry name" value="Alanyl tRNA synthetase"/>
    <property type="match status" value="1"/>
</dbReference>
<evidence type="ECO:0000256" key="8">
    <source>
        <dbReference type="ARBA" id="ARBA00022917"/>
    </source>
</evidence>
<keyword evidence="5" id="KW-0547">Nucleotide-binding</keyword>
<keyword evidence="9" id="KW-0030">Aminoacyl-tRNA synthetase</keyword>
<feature type="non-terminal residue" evidence="12">
    <location>
        <position position="209"/>
    </location>
</feature>
<keyword evidence="6" id="KW-0067">ATP-binding</keyword>
<dbReference type="Proteomes" id="UP000481583">
    <property type="component" value="Unassembled WGS sequence"/>
</dbReference>
<evidence type="ECO:0000313" key="13">
    <source>
        <dbReference type="Proteomes" id="UP000481583"/>
    </source>
</evidence>
<keyword evidence="4" id="KW-0436">Ligase</keyword>
<comment type="caution">
    <text evidence="12">The sequence shown here is derived from an EMBL/GenBank/DDBJ whole genome shotgun (WGS) entry which is preliminary data.</text>
</comment>
<evidence type="ECO:0000256" key="2">
    <source>
        <dbReference type="ARBA" id="ARBA00013168"/>
    </source>
</evidence>